<sequence>MTALADLVLLLHALVVLFIVGGFVAIWLGAALNWEWVRDRGLRFVHLAAIAIVALLAALDIPCPLTFLEDRLRTGSVGPEGFIQHWVGRLLYYALPAWVFTLVYIAFALVVLLTWRYVPPRSRSHS</sequence>
<gene>
    <name evidence="2" type="ORF">C0Z19_18555</name>
</gene>
<dbReference type="InterPro" id="IPR021218">
    <property type="entry name" value="DUF2784"/>
</dbReference>
<comment type="caution">
    <text evidence="2">The sequence shown here is derived from an EMBL/GenBank/DDBJ whole genome shotgun (WGS) entry which is preliminary data.</text>
</comment>
<keyword evidence="1" id="KW-0812">Transmembrane</keyword>
<feature type="transmembrane region" description="Helical" evidence="1">
    <location>
        <begin position="12"/>
        <end position="32"/>
    </location>
</feature>
<evidence type="ECO:0000313" key="2">
    <source>
        <dbReference type="EMBL" id="PMS21431.1"/>
    </source>
</evidence>
<evidence type="ECO:0000313" key="3">
    <source>
        <dbReference type="Proteomes" id="UP000235347"/>
    </source>
</evidence>
<dbReference type="Proteomes" id="UP000235347">
    <property type="component" value="Unassembled WGS sequence"/>
</dbReference>
<feature type="transmembrane region" description="Helical" evidence="1">
    <location>
        <begin position="44"/>
        <end position="67"/>
    </location>
</feature>
<evidence type="ECO:0000256" key="1">
    <source>
        <dbReference type="SAM" id="Phobius"/>
    </source>
</evidence>
<dbReference type="Pfam" id="PF10861">
    <property type="entry name" value="DUF2784"/>
    <property type="match status" value="1"/>
</dbReference>
<keyword evidence="1" id="KW-0472">Membrane</keyword>
<keyword evidence="3" id="KW-1185">Reference proteome</keyword>
<name>A0A2N7VWB2_9BURK</name>
<proteinExistence type="predicted"/>
<protein>
    <submittedName>
        <fullName evidence="2">DUF2784 domain-containing protein</fullName>
    </submittedName>
</protein>
<reference evidence="2 3" key="1">
    <citation type="submission" date="2018-01" db="EMBL/GenBank/DDBJ databases">
        <title>Whole genome analyses suggest that Burkholderia sensu lato contains two further novel genera in the rhizoxinica-symbiotica group Mycetohabitans gen. nov., and Trinickia gen. nov.: implications for the evolution of diazotrophy and nodulation in the Burkholderiaceae.</title>
        <authorList>
            <person name="Estrada-de los Santos P."/>
            <person name="Palmer M."/>
            <person name="Chavez-Ramirez B."/>
            <person name="Beukes C."/>
            <person name="Steenkamp E.T."/>
            <person name="Hirsch A.M."/>
            <person name="Manyaka P."/>
            <person name="Maluk M."/>
            <person name="Lafos M."/>
            <person name="Crook M."/>
            <person name="Gross E."/>
            <person name="Simon M.F."/>
            <person name="Bueno dos Reis Junior F."/>
            <person name="Poole P.S."/>
            <person name="Venter S.N."/>
            <person name="James E.K."/>
        </authorList>
    </citation>
    <scope>NUCLEOTIDE SEQUENCE [LARGE SCALE GENOMIC DNA]</scope>
    <source>
        <strain evidence="2 3">GP25-8</strain>
    </source>
</reference>
<dbReference type="EMBL" id="PNYB01000016">
    <property type="protein sequence ID" value="PMS21431.1"/>
    <property type="molecule type" value="Genomic_DNA"/>
</dbReference>
<feature type="transmembrane region" description="Helical" evidence="1">
    <location>
        <begin position="90"/>
        <end position="115"/>
    </location>
</feature>
<dbReference type="RefSeq" id="WP_102611298.1">
    <property type="nucleotide sequence ID" value="NZ_CADIKD010000012.1"/>
</dbReference>
<keyword evidence="1" id="KW-1133">Transmembrane helix</keyword>
<organism evidence="2 3">
    <name type="scientific">Trinickia soli</name>
    <dbReference type="NCBI Taxonomy" id="380675"/>
    <lineage>
        <taxon>Bacteria</taxon>
        <taxon>Pseudomonadati</taxon>
        <taxon>Pseudomonadota</taxon>
        <taxon>Betaproteobacteria</taxon>
        <taxon>Burkholderiales</taxon>
        <taxon>Burkholderiaceae</taxon>
        <taxon>Trinickia</taxon>
    </lineage>
</organism>
<dbReference type="AlphaFoldDB" id="A0A2N7VWB2"/>
<accession>A0A2N7VWB2</accession>